<keyword evidence="1" id="KW-0812">Transmembrane</keyword>
<keyword evidence="1" id="KW-0472">Membrane</keyword>
<protein>
    <recommendedName>
        <fullName evidence="3">Polysaccharide chain length determinant N-terminal domain-containing protein</fullName>
    </recommendedName>
</protein>
<dbReference type="EMBL" id="CP165625">
    <property type="protein sequence ID" value="XDU95136.1"/>
    <property type="molecule type" value="Genomic_DNA"/>
</dbReference>
<accession>A0AB39W1E8</accession>
<gene>
    <name evidence="2" type="ORF">AB3G34_14745</name>
</gene>
<keyword evidence="1" id="KW-1133">Transmembrane helix</keyword>
<proteinExistence type="predicted"/>
<evidence type="ECO:0008006" key="3">
    <source>
        <dbReference type="Google" id="ProtNLM"/>
    </source>
</evidence>
<evidence type="ECO:0000313" key="2">
    <source>
        <dbReference type="EMBL" id="XDU95136.1"/>
    </source>
</evidence>
<sequence>MSVNLPQNTENQEIDLSQISNKIGSLFQNFSALIFRCIQFFIRNVIVIIALLIVGIGLGFFLDTTQKTYDQQIIVAPNFKSADYLYAKIDLINAKIIEGDTLFLKNSVGLKKPKTIKGIKIEPITDVYKFIENKSENFELIKLMAEDGDIKKILEDNLTSKNYTNHEIVITTNDLITEKSTIEPILNFLNESDYFKKVQIEELKNTQLKLRQNDTIISQIDAVLKGFSSDVNSRKQSDKLVYYNENTQLNDIIKTKGDLIYQQGVLRVDLIGMDKVIKENSATLNKQHQSFIGGKLKLILPFLLILFFIIWSLFINFYKKQAVKQKLDN</sequence>
<feature type="transmembrane region" description="Helical" evidence="1">
    <location>
        <begin position="40"/>
        <end position="62"/>
    </location>
</feature>
<reference evidence="2" key="1">
    <citation type="submission" date="2024-07" db="EMBL/GenBank/DDBJ databases">
        <authorList>
            <person name="Biller S.J."/>
        </authorList>
    </citation>
    <scope>NUCLEOTIDE SEQUENCE</scope>
    <source>
        <strain evidence="2">WC2409</strain>
    </source>
</reference>
<name>A0AB39W1E8_9FLAO</name>
<feature type="transmembrane region" description="Helical" evidence="1">
    <location>
        <begin position="298"/>
        <end position="318"/>
    </location>
</feature>
<dbReference type="AlphaFoldDB" id="A0AB39W1E8"/>
<dbReference type="RefSeq" id="WP_369752892.1">
    <property type="nucleotide sequence ID" value="NZ_CP165625.1"/>
</dbReference>
<evidence type="ECO:0000256" key="1">
    <source>
        <dbReference type="SAM" id="Phobius"/>
    </source>
</evidence>
<organism evidence="2">
    <name type="scientific">Flavobacterium sp. WC2409</name>
    <dbReference type="NCBI Taxonomy" id="3234139"/>
    <lineage>
        <taxon>Bacteria</taxon>
        <taxon>Pseudomonadati</taxon>
        <taxon>Bacteroidota</taxon>
        <taxon>Flavobacteriia</taxon>
        <taxon>Flavobacteriales</taxon>
        <taxon>Flavobacteriaceae</taxon>
        <taxon>Flavobacterium</taxon>
    </lineage>
</organism>